<dbReference type="AlphaFoldDB" id="A0AAV5WQN3"/>
<evidence type="ECO:0000313" key="2">
    <source>
        <dbReference type="Proteomes" id="UP001432322"/>
    </source>
</evidence>
<name>A0AAV5WQN3_9BILA</name>
<comment type="caution">
    <text evidence="1">The sequence shown here is derived from an EMBL/GenBank/DDBJ whole genome shotgun (WGS) entry which is preliminary data.</text>
</comment>
<accession>A0AAV5WQN3</accession>
<evidence type="ECO:0000313" key="1">
    <source>
        <dbReference type="EMBL" id="GMT34606.1"/>
    </source>
</evidence>
<keyword evidence="2" id="KW-1185">Reference proteome</keyword>
<gene>
    <name evidence="1" type="ORF">PFISCL1PPCAC_25903</name>
</gene>
<organism evidence="1 2">
    <name type="scientific">Pristionchus fissidentatus</name>
    <dbReference type="NCBI Taxonomy" id="1538716"/>
    <lineage>
        <taxon>Eukaryota</taxon>
        <taxon>Metazoa</taxon>
        <taxon>Ecdysozoa</taxon>
        <taxon>Nematoda</taxon>
        <taxon>Chromadorea</taxon>
        <taxon>Rhabditida</taxon>
        <taxon>Rhabditina</taxon>
        <taxon>Diplogasteromorpha</taxon>
        <taxon>Diplogasteroidea</taxon>
        <taxon>Neodiplogasteridae</taxon>
        <taxon>Pristionchus</taxon>
    </lineage>
</organism>
<dbReference type="Proteomes" id="UP001432322">
    <property type="component" value="Unassembled WGS sequence"/>
</dbReference>
<feature type="non-terminal residue" evidence="1">
    <location>
        <position position="1"/>
    </location>
</feature>
<proteinExistence type="predicted"/>
<feature type="non-terminal residue" evidence="1">
    <location>
        <position position="125"/>
    </location>
</feature>
<dbReference type="EMBL" id="BTSY01000006">
    <property type="protein sequence ID" value="GMT34606.1"/>
    <property type="molecule type" value="Genomic_DNA"/>
</dbReference>
<protein>
    <submittedName>
        <fullName evidence="1">Uncharacterized protein</fullName>
    </submittedName>
</protein>
<sequence length="125" mass="14348">KFKMPTQTDSCVQIIHYKVHSDPQATATCRDYFPTNFVKGVIDESDSGKIKCTVDRQFECNFMPGSVTMHDKCYTFSTEEVKIDDYLTRSPEDKYCKKGGKIPVPFSMSQTKYIAMEAHRQGINR</sequence>
<reference evidence="1" key="1">
    <citation type="submission" date="2023-10" db="EMBL/GenBank/DDBJ databases">
        <title>Genome assembly of Pristionchus species.</title>
        <authorList>
            <person name="Yoshida K."/>
            <person name="Sommer R.J."/>
        </authorList>
    </citation>
    <scope>NUCLEOTIDE SEQUENCE</scope>
    <source>
        <strain evidence="1">RS5133</strain>
    </source>
</reference>